<evidence type="ECO:0000256" key="5">
    <source>
        <dbReference type="RuleBase" id="RU000411"/>
    </source>
</evidence>
<accession>A0AAD8EPL9</accession>
<evidence type="ECO:0000256" key="1">
    <source>
        <dbReference type="ARBA" id="ARBA00009500"/>
    </source>
</evidence>
<dbReference type="InterPro" id="IPR042178">
    <property type="entry name" value="Serpin_sf_1"/>
</dbReference>
<proteinExistence type="inferred from homology"/>
<evidence type="ECO:0000313" key="8">
    <source>
        <dbReference type="EMBL" id="KAJ9597389.1"/>
    </source>
</evidence>
<feature type="chain" id="PRO_5042036251" description="Serpin domain-containing protein" evidence="6">
    <location>
        <begin position="17"/>
        <end position="409"/>
    </location>
</feature>
<dbReference type="GO" id="GO:0004867">
    <property type="term" value="F:serine-type endopeptidase inhibitor activity"/>
    <property type="evidence" value="ECO:0007669"/>
    <property type="project" value="UniProtKB-KW"/>
</dbReference>
<dbReference type="InterPro" id="IPR036186">
    <property type="entry name" value="Serpin_sf"/>
</dbReference>
<dbReference type="FunFam" id="3.30.497.10:FF:000006">
    <property type="entry name" value="Plasminogen activator inhibitor 1"/>
    <property type="match status" value="1"/>
</dbReference>
<dbReference type="InterPro" id="IPR042185">
    <property type="entry name" value="Serpin_sf_2"/>
</dbReference>
<feature type="domain" description="Serpin" evidence="7">
    <location>
        <begin position="48"/>
        <end position="409"/>
    </location>
</feature>
<organism evidence="8 9">
    <name type="scientific">Diploptera punctata</name>
    <name type="common">Pacific beetle cockroach</name>
    <dbReference type="NCBI Taxonomy" id="6984"/>
    <lineage>
        <taxon>Eukaryota</taxon>
        <taxon>Metazoa</taxon>
        <taxon>Ecdysozoa</taxon>
        <taxon>Arthropoda</taxon>
        <taxon>Hexapoda</taxon>
        <taxon>Insecta</taxon>
        <taxon>Pterygota</taxon>
        <taxon>Neoptera</taxon>
        <taxon>Polyneoptera</taxon>
        <taxon>Dictyoptera</taxon>
        <taxon>Blattodea</taxon>
        <taxon>Blaberoidea</taxon>
        <taxon>Blaberidae</taxon>
        <taxon>Diplopterinae</taxon>
        <taxon>Diploptera</taxon>
    </lineage>
</organism>
<evidence type="ECO:0000256" key="2">
    <source>
        <dbReference type="ARBA" id="ARBA00022690"/>
    </source>
</evidence>
<dbReference type="SUPFAM" id="SSF56574">
    <property type="entry name" value="Serpins"/>
    <property type="match status" value="1"/>
</dbReference>
<keyword evidence="9" id="KW-1185">Reference proteome</keyword>
<evidence type="ECO:0000256" key="3">
    <source>
        <dbReference type="ARBA" id="ARBA00022729"/>
    </source>
</evidence>
<evidence type="ECO:0000259" key="7">
    <source>
        <dbReference type="SMART" id="SM00093"/>
    </source>
</evidence>
<dbReference type="InterPro" id="IPR023796">
    <property type="entry name" value="Serpin_dom"/>
</dbReference>
<dbReference type="GO" id="GO:0005615">
    <property type="term" value="C:extracellular space"/>
    <property type="evidence" value="ECO:0007669"/>
    <property type="project" value="InterPro"/>
</dbReference>
<evidence type="ECO:0000256" key="4">
    <source>
        <dbReference type="ARBA" id="ARBA00022900"/>
    </source>
</evidence>
<dbReference type="SMART" id="SM00093">
    <property type="entry name" value="SERPIN"/>
    <property type="match status" value="1"/>
</dbReference>
<comment type="caution">
    <text evidence="8">The sequence shown here is derived from an EMBL/GenBank/DDBJ whole genome shotgun (WGS) entry which is preliminary data.</text>
</comment>
<dbReference type="Pfam" id="PF00079">
    <property type="entry name" value="Serpin"/>
    <property type="match status" value="1"/>
</dbReference>
<evidence type="ECO:0000313" key="9">
    <source>
        <dbReference type="Proteomes" id="UP001233999"/>
    </source>
</evidence>
<dbReference type="EMBL" id="JASPKZ010001615">
    <property type="protein sequence ID" value="KAJ9597389.1"/>
    <property type="molecule type" value="Genomic_DNA"/>
</dbReference>
<reference evidence="8" key="1">
    <citation type="journal article" date="2023" name="IScience">
        <title>Live-bearing cockroach genome reveals convergent evolutionary mechanisms linked to viviparity in insects and beyond.</title>
        <authorList>
            <person name="Fouks B."/>
            <person name="Harrison M.C."/>
            <person name="Mikhailova A.A."/>
            <person name="Marchal E."/>
            <person name="English S."/>
            <person name="Carruthers M."/>
            <person name="Jennings E.C."/>
            <person name="Chiamaka E.L."/>
            <person name="Frigard R.A."/>
            <person name="Pippel M."/>
            <person name="Attardo G.M."/>
            <person name="Benoit J.B."/>
            <person name="Bornberg-Bauer E."/>
            <person name="Tobe S.S."/>
        </authorList>
    </citation>
    <scope>NUCLEOTIDE SEQUENCE</scope>
    <source>
        <strain evidence="8">Stay&amp;Tobe</strain>
    </source>
</reference>
<dbReference type="Proteomes" id="UP001233999">
    <property type="component" value="Unassembled WGS sequence"/>
</dbReference>
<comment type="similarity">
    <text evidence="1 5">Belongs to the serpin family.</text>
</comment>
<gene>
    <name evidence="8" type="ORF">L9F63_011778</name>
</gene>
<dbReference type="AlphaFoldDB" id="A0AAD8EPL9"/>
<dbReference type="PANTHER" id="PTHR11461:SF211">
    <property type="entry name" value="GH10112P-RELATED"/>
    <property type="match status" value="1"/>
</dbReference>
<dbReference type="InterPro" id="IPR000215">
    <property type="entry name" value="Serpin_fam"/>
</dbReference>
<keyword evidence="4" id="KW-0722">Serine protease inhibitor</keyword>
<name>A0AAD8EPL9_DIPPU</name>
<evidence type="ECO:0000256" key="6">
    <source>
        <dbReference type="SAM" id="SignalP"/>
    </source>
</evidence>
<feature type="signal peptide" evidence="6">
    <location>
        <begin position="1"/>
        <end position="16"/>
    </location>
</feature>
<keyword evidence="3 6" id="KW-0732">Signal</keyword>
<dbReference type="Gene3D" id="2.30.39.10">
    <property type="entry name" value="Alpha-1-antitrypsin, domain 1"/>
    <property type="match status" value="1"/>
</dbReference>
<dbReference type="InterPro" id="IPR023795">
    <property type="entry name" value="Serpin_CS"/>
</dbReference>
<dbReference type="CDD" id="cd19601">
    <property type="entry name" value="serpin42Da-like"/>
    <property type="match status" value="1"/>
</dbReference>
<dbReference type="PROSITE" id="PS00284">
    <property type="entry name" value="SERPIN"/>
    <property type="match status" value="1"/>
</dbReference>
<dbReference type="PANTHER" id="PTHR11461">
    <property type="entry name" value="SERINE PROTEASE INHIBITOR, SERPIN"/>
    <property type="match status" value="1"/>
</dbReference>
<sequence length="409" mass="45682">MKTVVAFLLLFSQVFALNDEVLKHVKKFNGFNLGHLHNVTSANNKFSASLYKTIAEANGDENVIISPVSIDVGLALMYLGAGGRTAQQMAAGLHIPQDHISVRLGFRHLIHSLRSSNDMDLEIANKIFLQTSLNIQKGFRRAARKAFGSDARELNFQKNSEKASKIINQWVEKRTRQKISEIIEPGVITPDTKMILANAVYLKANWLTPFNSDDTKNEVFHSKTGNETIVPMMKIKTILGFKHSEELGAKVLELPYQNEVASMFVLLPDARDGISDLESKLSTVDLATLFTSLPPEEVFVKIPKFKAESAIKLKPHLQELGFKDMFDATVANFSGITGQPDLYITHVLHKAFINVTELGTEAGASTAIVIEARMWRPPPPEFIADHPFMFVIWHKKINTALFMGRLMKP</sequence>
<keyword evidence="2" id="KW-0646">Protease inhibitor</keyword>
<reference evidence="8" key="2">
    <citation type="submission" date="2023-05" db="EMBL/GenBank/DDBJ databases">
        <authorList>
            <person name="Fouks B."/>
        </authorList>
    </citation>
    <scope>NUCLEOTIDE SEQUENCE</scope>
    <source>
        <strain evidence="8">Stay&amp;Tobe</strain>
        <tissue evidence="8">Testes</tissue>
    </source>
</reference>
<protein>
    <recommendedName>
        <fullName evidence="7">Serpin domain-containing protein</fullName>
    </recommendedName>
</protein>
<dbReference type="Gene3D" id="3.30.497.10">
    <property type="entry name" value="Antithrombin, subunit I, domain 2"/>
    <property type="match status" value="1"/>
</dbReference>